<dbReference type="EMBL" id="JACHMN010000002">
    <property type="protein sequence ID" value="MBB5868535.1"/>
    <property type="molecule type" value="Genomic_DNA"/>
</dbReference>
<accession>A0A841BLL4</accession>
<proteinExistence type="predicted"/>
<dbReference type="Proteomes" id="UP000587527">
    <property type="component" value="Unassembled WGS sequence"/>
</dbReference>
<organism evidence="1 2">
    <name type="scientific">Allocatelliglobosispora scoriae</name>
    <dbReference type="NCBI Taxonomy" id="643052"/>
    <lineage>
        <taxon>Bacteria</taxon>
        <taxon>Bacillati</taxon>
        <taxon>Actinomycetota</taxon>
        <taxon>Actinomycetes</taxon>
        <taxon>Micromonosporales</taxon>
        <taxon>Micromonosporaceae</taxon>
        <taxon>Allocatelliglobosispora</taxon>
    </lineage>
</organism>
<evidence type="ECO:0000313" key="1">
    <source>
        <dbReference type="EMBL" id="MBB5868535.1"/>
    </source>
</evidence>
<gene>
    <name evidence="1" type="ORF">F4553_001914</name>
</gene>
<keyword evidence="2" id="KW-1185">Reference proteome</keyword>
<name>A0A841BLL4_9ACTN</name>
<reference evidence="1 2" key="1">
    <citation type="submission" date="2020-08" db="EMBL/GenBank/DDBJ databases">
        <title>Sequencing the genomes of 1000 actinobacteria strains.</title>
        <authorList>
            <person name="Klenk H.-P."/>
        </authorList>
    </citation>
    <scope>NUCLEOTIDE SEQUENCE [LARGE SCALE GENOMIC DNA]</scope>
    <source>
        <strain evidence="1 2">DSM 45362</strain>
    </source>
</reference>
<dbReference type="RefSeq" id="WP_184834557.1">
    <property type="nucleotide sequence ID" value="NZ_JACHMN010000002.1"/>
</dbReference>
<evidence type="ECO:0000313" key="2">
    <source>
        <dbReference type="Proteomes" id="UP000587527"/>
    </source>
</evidence>
<sequence length="79" mass="8730">MAYRYRCGECEFKTAWLTEFQGAQHQLYHYAQRHPGIPPGGQVEIGQESPSPSLDTGNGCLKVIGAVIVLLVLVALCRR</sequence>
<comment type="caution">
    <text evidence="1">The sequence shown here is derived from an EMBL/GenBank/DDBJ whole genome shotgun (WGS) entry which is preliminary data.</text>
</comment>
<protein>
    <submittedName>
        <fullName evidence="1">Uncharacterized protein</fullName>
    </submittedName>
</protein>
<dbReference type="AlphaFoldDB" id="A0A841BLL4"/>